<evidence type="ECO:0000259" key="3">
    <source>
        <dbReference type="Pfam" id="PF03572"/>
    </source>
</evidence>
<name>A0ABQ8F0H0_9FUNG</name>
<accession>A0ABQ8F0H0</accession>
<reference evidence="4 5" key="1">
    <citation type="submission" date="2021-02" db="EMBL/GenBank/DDBJ databases">
        <title>Variation within the Batrachochytrium salamandrivorans European outbreak.</title>
        <authorList>
            <person name="Kelly M."/>
            <person name="Pasmans F."/>
            <person name="Shea T.P."/>
            <person name="Munoz J.F."/>
            <person name="Carranza S."/>
            <person name="Cuomo C.A."/>
            <person name="Martel A."/>
        </authorList>
    </citation>
    <scope>NUCLEOTIDE SEQUENCE [LARGE SCALE GENOMIC DNA]</scope>
    <source>
        <strain evidence="4 5">AMFP18/2</strain>
    </source>
</reference>
<keyword evidence="2" id="KW-0732">Signal</keyword>
<comment type="caution">
    <text evidence="4">The sequence shown here is derived from an EMBL/GenBank/DDBJ whole genome shotgun (WGS) entry which is preliminary data.</text>
</comment>
<dbReference type="Proteomes" id="UP001648503">
    <property type="component" value="Unassembled WGS sequence"/>
</dbReference>
<gene>
    <name evidence="4" type="ORF">BASA50_010094</name>
</gene>
<protein>
    <recommendedName>
        <fullName evidence="3">Tail specific protease domain-containing protein</fullName>
    </recommendedName>
</protein>
<dbReference type="Pfam" id="PF03572">
    <property type="entry name" value="Peptidase_S41"/>
    <property type="match status" value="1"/>
</dbReference>
<evidence type="ECO:0000313" key="5">
    <source>
        <dbReference type="Proteomes" id="UP001648503"/>
    </source>
</evidence>
<dbReference type="PANTHER" id="PTHR32060:SF22">
    <property type="entry name" value="CARBOXYL-TERMINAL-PROCESSING PEPTIDASE 3, CHLOROPLASTIC"/>
    <property type="match status" value="1"/>
</dbReference>
<evidence type="ECO:0000256" key="1">
    <source>
        <dbReference type="SAM" id="MobiDB-lite"/>
    </source>
</evidence>
<feature type="region of interest" description="Disordered" evidence="1">
    <location>
        <begin position="59"/>
        <end position="82"/>
    </location>
</feature>
<organism evidence="4 5">
    <name type="scientific">Batrachochytrium salamandrivorans</name>
    <dbReference type="NCBI Taxonomy" id="1357716"/>
    <lineage>
        <taxon>Eukaryota</taxon>
        <taxon>Fungi</taxon>
        <taxon>Fungi incertae sedis</taxon>
        <taxon>Chytridiomycota</taxon>
        <taxon>Chytridiomycota incertae sedis</taxon>
        <taxon>Chytridiomycetes</taxon>
        <taxon>Rhizophydiales</taxon>
        <taxon>Rhizophydiales incertae sedis</taxon>
        <taxon>Batrachochytrium</taxon>
    </lineage>
</organism>
<feature type="compositionally biased region" description="Polar residues" evidence="1">
    <location>
        <begin position="343"/>
        <end position="368"/>
    </location>
</feature>
<evidence type="ECO:0000313" key="4">
    <source>
        <dbReference type="EMBL" id="KAH6589348.1"/>
    </source>
</evidence>
<dbReference type="InterPro" id="IPR005151">
    <property type="entry name" value="Tail-specific_protease"/>
</dbReference>
<dbReference type="SUPFAM" id="SSF52096">
    <property type="entry name" value="ClpP/crotonase"/>
    <property type="match status" value="1"/>
</dbReference>
<feature type="domain" description="Tail specific protease" evidence="3">
    <location>
        <begin position="406"/>
        <end position="576"/>
    </location>
</feature>
<feature type="signal peptide" evidence="2">
    <location>
        <begin position="1"/>
        <end position="17"/>
    </location>
</feature>
<feature type="chain" id="PRO_5046538119" description="Tail specific protease domain-containing protein" evidence="2">
    <location>
        <begin position="18"/>
        <end position="1002"/>
    </location>
</feature>
<keyword evidence="5" id="KW-1185">Reference proteome</keyword>
<dbReference type="EMBL" id="JAFCIX010000466">
    <property type="protein sequence ID" value="KAH6589348.1"/>
    <property type="molecule type" value="Genomic_DNA"/>
</dbReference>
<dbReference type="InterPro" id="IPR029045">
    <property type="entry name" value="ClpP/crotonase-like_dom_sf"/>
</dbReference>
<dbReference type="Gene3D" id="3.90.226.10">
    <property type="entry name" value="2-enoyl-CoA Hydratase, Chain A, domain 1"/>
    <property type="match status" value="1"/>
</dbReference>
<sequence length="1002" mass="110431">MRLSILAVLINASLVLGQQYYVNTGPNSLDVNSPTYQKHKRAAGPSFATTHSHELASPTVNLSASQSPSTTTVVPPKQNSSSYPKWNKIAVDRAAGRFTFVPFTRAQKETVLKNVETIFKVWVNYETKIKHYGPSADPFPKLRHIRETIETSSDSEFQLSLTDIFNIIHDRHTRFFSAPPYSCFYASTGITYQFVDGPGNIVTDPTVVVSKLSNNKEFRELVGSAYDAISIGDKLESIDGLSFYNWYTKNRALLSGANEFGGQRSALRYLTLIQGKINRLPDADSLQLRFKSQNGKSYDVVAPYISGHDENCWEVSSQLYQNLTGITLPGTPDLPTPEVASVDVSTPTTSQQHPASSTDTSTLAQSQQEDQKKDLLTGENSDQPFKFKDGDVTSLSWAIWKPKSKNLGIIQIKDFQPGFRNSHLDATQAMVQEIRTLLVTELKYTKAVILDIRGNMGGAVVIAEKIPQLFKSDFAPNSQRYLFNDLAYRILVNSSFSLSDAVESWNLTPPGSRYTTPVAIDSKNLVNTMGQAYLKPMGVFMDGECYSSCDILAGSIQSTQAGTIFGEDGQTGAGGAEIMELDPLLINHNPIDFHPMPFSAELSHYDTGETYNNVLSVAVRQAVRSGIYAGQLLEDTGAIADMIVRARVEDLLPNPNHNSQYDRIADALDSIGRGTGQNELYFVAEPFDLEITGTFLNIQAELAGISEILVLNGDGATVANVMNVPKDTKYFNITADIEVSRIGNRNIVIIGNAFGKQVLKTYRSLRVNPKSADYIPIGPTTSWTLQGPTPSVGVYNYGSTSEENGWHILNGSWTIGNGKSYALHVNSTLEAFFTAPIGTNITISLDMDIDIESNFDLLYLNVRNSANSQDPLITSESEDGSVTFTGISGTNPALKGVYSYVTKHQEFSIALQFTSDGAYTQRGAKIHSLTVAAYTWLRGGVLNGEADLDQRWLDGTVEHESMGTRHDNRALAARLADFLQVAYRQYQFTLWKYHWDHFVEVG</sequence>
<feature type="region of interest" description="Disordered" evidence="1">
    <location>
        <begin position="330"/>
        <end position="371"/>
    </location>
</feature>
<evidence type="ECO:0000256" key="2">
    <source>
        <dbReference type="SAM" id="SignalP"/>
    </source>
</evidence>
<proteinExistence type="predicted"/>
<dbReference type="PANTHER" id="PTHR32060">
    <property type="entry name" value="TAIL-SPECIFIC PROTEASE"/>
    <property type="match status" value="1"/>
</dbReference>